<reference evidence="1" key="2">
    <citation type="journal article" date="2010" name="Nature">
        <title>Comparative genomics reveals mobile pathogenicity chromosomes in Fusarium.</title>
        <authorList>
            <person name="Ma L.J."/>
            <person name="van der Does H.C."/>
            <person name="Borkovich K.A."/>
            <person name="Coleman J.J."/>
            <person name="Daboussi M.J."/>
            <person name="Di Pietro A."/>
            <person name="Dufresne M."/>
            <person name="Freitag M."/>
            <person name="Grabherr M."/>
            <person name="Henrissat B."/>
            <person name="Houterman P.M."/>
            <person name="Kang S."/>
            <person name="Shim W.B."/>
            <person name="Woloshuk C."/>
            <person name="Xie X."/>
            <person name="Xu J.R."/>
            <person name="Antoniw J."/>
            <person name="Baker S.E."/>
            <person name="Bluhm B.H."/>
            <person name="Breakspear A."/>
            <person name="Brown D.W."/>
            <person name="Butchko R.A."/>
            <person name="Chapman S."/>
            <person name="Coulson R."/>
            <person name="Coutinho P.M."/>
            <person name="Danchin E.G."/>
            <person name="Diener A."/>
            <person name="Gale L.R."/>
            <person name="Gardiner D.M."/>
            <person name="Goff S."/>
            <person name="Hammond-Kosack K.E."/>
            <person name="Hilburn K."/>
            <person name="Hua-Van A."/>
            <person name="Jonkers W."/>
            <person name="Kazan K."/>
            <person name="Kodira C.D."/>
            <person name="Koehrsen M."/>
            <person name="Kumar L."/>
            <person name="Lee Y.H."/>
            <person name="Li L."/>
            <person name="Manners J.M."/>
            <person name="Miranda-Saavedra D."/>
            <person name="Mukherjee M."/>
            <person name="Park G."/>
            <person name="Park J."/>
            <person name="Park S.Y."/>
            <person name="Proctor R.H."/>
            <person name="Regev A."/>
            <person name="Ruiz-Roldan M.C."/>
            <person name="Sain D."/>
            <person name="Sakthikumar S."/>
            <person name="Sykes S."/>
            <person name="Schwartz D.C."/>
            <person name="Turgeon B.G."/>
            <person name="Wapinski I."/>
            <person name="Yoder O."/>
            <person name="Young S."/>
            <person name="Zeng Q."/>
            <person name="Zhou S."/>
            <person name="Galagan J."/>
            <person name="Cuomo C.A."/>
            <person name="Kistler H.C."/>
            <person name="Rep M."/>
        </authorList>
    </citation>
    <scope>NUCLEOTIDE SEQUENCE [LARGE SCALE GENOMIC DNA]</scope>
    <source>
        <strain evidence="1">4287</strain>
    </source>
</reference>
<reference evidence="1" key="1">
    <citation type="submission" date="2007-04" db="EMBL/GenBank/DDBJ databases">
        <authorList>
            <consortium name="The Broad Institute Genome Sequencing Platform"/>
            <person name="Birren B."/>
            <person name="Lander E."/>
            <person name="Galagan J."/>
            <person name="Nusbaum C."/>
            <person name="Devon K."/>
            <person name="Ma L.-J."/>
            <person name="Jaffe D."/>
            <person name="Butler J."/>
            <person name="Alvarez P."/>
            <person name="Gnerre S."/>
            <person name="Grabherr M."/>
            <person name="Kleber M."/>
            <person name="Mauceli E."/>
            <person name="Brockman W."/>
            <person name="MacCallum I.A."/>
            <person name="Young S."/>
            <person name="LaButti K."/>
            <person name="DeCaprio D."/>
            <person name="Crawford M."/>
            <person name="Koehrsen M."/>
            <person name="Engels R."/>
            <person name="Montgomery P."/>
            <person name="Pearson M."/>
            <person name="Howarth C."/>
            <person name="Larson L."/>
            <person name="White J."/>
            <person name="O'Leary S."/>
            <person name="Kodira C."/>
            <person name="Zeng Q."/>
            <person name="Yandava C."/>
            <person name="Alvarado L."/>
            <person name="Kistler C."/>
            <person name="Shim W.-B."/>
            <person name="Kang S."/>
            <person name="Woloshuk C."/>
        </authorList>
    </citation>
    <scope>NUCLEOTIDE SEQUENCE</scope>
    <source>
        <strain evidence="1">4287</strain>
    </source>
</reference>
<gene>
    <name evidence="1" type="ORF">FOXG_20894</name>
</gene>
<organism evidence="1 2">
    <name type="scientific">Fusarium oxysporum f. sp. lycopersici (strain 4287 / CBS 123668 / FGSC 9935 / NRRL 34936)</name>
    <name type="common">Fusarium vascular wilt of tomato</name>
    <dbReference type="NCBI Taxonomy" id="426428"/>
    <lineage>
        <taxon>Eukaryota</taxon>
        <taxon>Fungi</taxon>
        <taxon>Dikarya</taxon>
        <taxon>Ascomycota</taxon>
        <taxon>Pezizomycotina</taxon>
        <taxon>Sordariomycetes</taxon>
        <taxon>Hypocreomycetidae</taxon>
        <taxon>Hypocreales</taxon>
        <taxon>Nectriaceae</taxon>
        <taxon>Fusarium</taxon>
        <taxon>Fusarium oxysporum species complex</taxon>
    </lineage>
</organism>
<accession>A0A0J9VSV2</accession>
<dbReference type="EMBL" id="DS231713">
    <property type="protein sequence ID" value="KNB13720.1"/>
    <property type="molecule type" value="Genomic_DNA"/>
</dbReference>
<dbReference type="Proteomes" id="UP000009097">
    <property type="component" value="Unassembled WGS sequence"/>
</dbReference>
<dbReference type="OrthoDB" id="3440371at2759"/>
<dbReference type="VEuPathDB" id="FungiDB:FOXG_20894"/>
<protein>
    <submittedName>
        <fullName evidence="1">Uncharacterized protein</fullName>
    </submittedName>
</protein>
<sequence>MLSSADIEAQLQIILHGLNLMFDRARATLDRTPYISRCWLNTFAKDAFWPHGFQVIPSFKRYLAIWKRFICFVFRVLQYPPRQRVEVYNVRLGSNEVKMMQHVLYLTKMPVLGRMKKFMKTEH</sequence>
<dbReference type="KEGG" id="fox:FOXG_20894"/>
<dbReference type="RefSeq" id="XP_018251765.1">
    <property type="nucleotide sequence ID" value="XM_018401213.1"/>
</dbReference>
<evidence type="ECO:0000313" key="1">
    <source>
        <dbReference type="EMBL" id="KNB13720.1"/>
    </source>
</evidence>
<name>A0A0J9VSV2_FUSO4</name>
<proteinExistence type="predicted"/>
<evidence type="ECO:0000313" key="2">
    <source>
        <dbReference type="Proteomes" id="UP000009097"/>
    </source>
</evidence>
<dbReference type="GeneID" id="28961600"/>
<dbReference type="AlphaFoldDB" id="A0A0J9VSV2"/>